<dbReference type="Proteomes" id="UP000239649">
    <property type="component" value="Unassembled WGS sequence"/>
</dbReference>
<comment type="caution">
    <text evidence="3">The sequence shown here is derived from an EMBL/GenBank/DDBJ whole genome shotgun (WGS) entry which is preliminary data.</text>
</comment>
<evidence type="ECO:0000256" key="1">
    <source>
        <dbReference type="SAM" id="MobiDB-lite"/>
    </source>
</evidence>
<dbReference type="InterPro" id="IPR014756">
    <property type="entry name" value="Ig_E-set"/>
</dbReference>
<evidence type="ECO:0000313" key="3">
    <source>
        <dbReference type="EMBL" id="PSC70546.1"/>
    </source>
</evidence>
<dbReference type="SUPFAM" id="SSF81296">
    <property type="entry name" value="E set domains"/>
    <property type="match status" value="1"/>
</dbReference>
<dbReference type="AlphaFoldDB" id="A0A2P6V8Y4"/>
<feature type="region of interest" description="Disordered" evidence="1">
    <location>
        <begin position="57"/>
        <end position="86"/>
    </location>
</feature>
<protein>
    <submittedName>
        <fullName evidence="3">NXPE family member 4</fullName>
    </submittedName>
</protein>
<keyword evidence="2" id="KW-0472">Membrane</keyword>
<accession>A0A2P6V8Y4</accession>
<sequence>MPPSKGLLSSRSAALVSLGILVGLGAASLLNRLSWPDARHPLVGGCQQKLVMQAASSLGGGPGTHRAGAPPAAGPSGAEPPPAGQASCADESAVLAAIAQGRWRVMPDDRSCPPGTSRVCIPQLGHYWAWDEPICGIEELPQQAMAQLLRGKRVVLIGDSHTRYFYVWLQRLIGGIFDRDILEFKNAFFQWDAEWRFNMSDPHNISGPGANMLPPRRLAPDGVPTPPDTVHLQMLFRASIPHLGQTLDALLAANQSAHPAVVIMGSGAWYPDKLKSNITQYTADLEQFEQMLVEHSRMFPGIKFFFTTLPPWVRQMTAQTAWEPLRRFWYLCNDRQPGLRATAVALATVAVLLLSWTAANNTQLCCQAGGAAPGGWLAFKLRTFMANGTALSVGGHTWNVELREQSRNVSLKTLVLDGGDGTYTVAAVPAFKGVYSVTAWLYFSRCAGYEDPPQNATAKFYDALSERDWCFLGERVELGDLTVTVGSDPSQAAALPPLAAADSLVLRVQQHVFATPGNSSTYFRPLSDAQDSAWRTSRNVTSRFIMFGDSSIETGFGLFRYTANASYSEGVLWRFRQKRGYLWPPFPTCWASNPAPVQLGTLRPPSNYADAVAAGPLLPGIAPGHGCDPRLDRLAERVGGIVANLTESDTLFVNIGLHCTVGATFAYYKQLVDEVADILAAAPTKRIVWKTNQPCPGKHFLNEPLRLRFDLYAAAAMRRRKIRVLVVHALPAFPVDDTIHFDPLGSDLQNRVLSWAVC</sequence>
<evidence type="ECO:0000256" key="2">
    <source>
        <dbReference type="SAM" id="Phobius"/>
    </source>
</evidence>
<keyword evidence="2" id="KW-0812">Transmembrane</keyword>
<proteinExistence type="predicted"/>
<keyword evidence="2" id="KW-1133">Transmembrane helix</keyword>
<reference evidence="3 4" key="1">
    <citation type="journal article" date="2018" name="Plant J.">
        <title>Genome sequences of Chlorella sorokiniana UTEX 1602 and Micractinium conductrix SAG 241.80: implications to maltose excretion by a green alga.</title>
        <authorList>
            <person name="Arriola M.B."/>
            <person name="Velmurugan N."/>
            <person name="Zhang Y."/>
            <person name="Plunkett M.H."/>
            <person name="Hondzo H."/>
            <person name="Barney B.M."/>
        </authorList>
    </citation>
    <scope>NUCLEOTIDE SEQUENCE [LARGE SCALE GENOMIC DNA]</scope>
    <source>
        <strain evidence="3 4">SAG 241.80</strain>
    </source>
</reference>
<evidence type="ECO:0000313" key="4">
    <source>
        <dbReference type="Proteomes" id="UP000239649"/>
    </source>
</evidence>
<feature type="transmembrane region" description="Helical" evidence="2">
    <location>
        <begin position="12"/>
        <end position="30"/>
    </location>
</feature>
<keyword evidence="4" id="KW-1185">Reference proteome</keyword>
<dbReference type="OrthoDB" id="5334309at2759"/>
<name>A0A2P6V8Y4_9CHLO</name>
<gene>
    <name evidence="3" type="ORF">C2E20_6055</name>
</gene>
<feature type="compositionally biased region" description="Low complexity" evidence="1">
    <location>
        <begin position="64"/>
        <end position="77"/>
    </location>
</feature>
<organism evidence="3 4">
    <name type="scientific">Micractinium conductrix</name>
    <dbReference type="NCBI Taxonomy" id="554055"/>
    <lineage>
        <taxon>Eukaryota</taxon>
        <taxon>Viridiplantae</taxon>
        <taxon>Chlorophyta</taxon>
        <taxon>core chlorophytes</taxon>
        <taxon>Trebouxiophyceae</taxon>
        <taxon>Chlorellales</taxon>
        <taxon>Chlorellaceae</taxon>
        <taxon>Chlorella clade</taxon>
        <taxon>Micractinium</taxon>
    </lineage>
</organism>
<dbReference type="EMBL" id="LHPF02000019">
    <property type="protein sequence ID" value="PSC70546.1"/>
    <property type="molecule type" value="Genomic_DNA"/>
</dbReference>